<dbReference type="AlphaFoldDB" id="A0A1T4PR55"/>
<dbReference type="Gene3D" id="3.40.50.2300">
    <property type="match status" value="1"/>
</dbReference>
<accession>A0A1T4PR55</accession>
<dbReference type="RefSeq" id="WP_078665447.1">
    <property type="nucleotide sequence ID" value="NZ_FUXM01000013.1"/>
</dbReference>
<evidence type="ECO:0000259" key="4">
    <source>
        <dbReference type="PROSITE" id="PS50110"/>
    </source>
</evidence>
<sequence>MGEFKFMIIDDDRICRRMLSMIIEQEGLGEVVGELETGEMADMVVMQVRPDVVLVDLLLPGQDGVEVVAALKERGFTGAIVMISQVENKEMVAGAYQAGVDFYIHKPINRVEVVSVLQKVLANLRLTQSLAQVRNSLAALDWMVGNQQPERSSDRESGSKKMRRVLRDLGLAGEMGSRELNWLVEILREKEEEGRTPANLQLKELYQELQERYRQETGEEVDLGTLEQRIRRAVHEAMEHLAALGAEDYHDPLFEYYAPRFFDFNEVRAKLRGEKGKINLKKFIMALYDEVTHQ</sequence>
<dbReference type="Pfam" id="PF00072">
    <property type="entry name" value="Response_reg"/>
    <property type="match status" value="1"/>
</dbReference>
<evidence type="ECO:0000256" key="1">
    <source>
        <dbReference type="ARBA" id="ARBA00018672"/>
    </source>
</evidence>
<protein>
    <recommendedName>
        <fullName evidence="1">Stage 0 sporulation protein A homolog</fullName>
    </recommendedName>
</protein>
<dbReference type="InterPro" id="IPR052048">
    <property type="entry name" value="ST_Response_Regulator"/>
</dbReference>
<dbReference type="InterPro" id="IPR011006">
    <property type="entry name" value="CheY-like_superfamily"/>
</dbReference>
<dbReference type="Pfam" id="PF08664">
    <property type="entry name" value="YcbB"/>
    <property type="match status" value="1"/>
</dbReference>
<dbReference type="InterPro" id="IPR013972">
    <property type="entry name" value="YcbB"/>
</dbReference>
<dbReference type="OrthoDB" id="1684633at2"/>
<reference evidence="6" key="1">
    <citation type="submission" date="2017-02" db="EMBL/GenBank/DDBJ databases">
        <authorList>
            <person name="Varghese N."/>
            <person name="Submissions S."/>
        </authorList>
    </citation>
    <scope>NUCLEOTIDE SEQUENCE [LARGE SCALE GENOMIC DNA]</scope>
    <source>
        <strain evidence="6">DSM 16521</strain>
    </source>
</reference>
<dbReference type="EMBL" id="FUXM01000013">
    <property type="protein sequence ID" value="SJZ94025.1"/>
    <property type="molecule type" value="Genomic_DNA"/>
</dbReference>
<evidence type="ECO:0000313" key="6">
    <source>
        <dbReference type="Proteomes" id="UP000189933"/>
    </source>
</evidence>
<evidence type="ECO:0000256" key="3">
    <source>
        <dbReference type="PROSITE-ProRule" id="PRU00169"/>
    </source>
</evidence>
<name>A0A1T4PR55_9FIRM</name>
<evidence type="ECO:0000313" key="5">
    <source>
        <dbReference type="EMBL" id="SJZ94025.1"/>
    </source>
</evidence>
<dbReference type="Proteomes" id="UP000189933">
    <property type="component" value="Unassembled WGS sequence"/>
</dbReference>
<dbReference type="InterPro" id="IPR001789">
    <property type="entry name" value="Sig_transdc_resp-reg_receiver"/>
</dbReference>
<dbReference type="PANTHER" id="PTHR43228">
    <property type="entry name" value="TWO-COMPONENT RESPONSE REGULATOR"/>
    <property type="match status" value="1"/>
</dbReference>
<dbReference type="PANTHER" id="PTHR43228:SF8">
    <property type="entry name" value="TRANSCRIPTIONAL REGULATORY PROTEIN GLNL"/>
    <property type="match status" value="1"/>
</dbReference>
<keyword evidence="6" id="KW-1185">Reference proteome</keyword>
<keyword evidence="3" id="KW-0597">Phosphoprotein</keyword>
<feature type="domain" description="Response regulatory" evidence="4">
    <location>
        <begin position="5"/>
        <end position="121"/>
    </location>
</feature>
<feature type="modified residue" description="4-aspartylphosphate" evidence="3">
    <location>
        <position position="56"/>
    </location>
</feature>
<gene>
    <name evidence="5" type="ORF">SAMN02745885_01375</name>
</gene>
<dbReference type="GO" id="GO:0000160">
    <property type="term" value="P:phosphorelay signal transduction system"/>
    <property type="evidence" value="ECO:0007669"/>
    <property type="project" value="InterPro"/>
</dbReference>
<dbReference type="PROSITE" id="PS50110">
    <property type="entry name" value="RESPONSE_REGULATORY"/>
    <property type="match status" value="1"/>
</dbReference>
<dbReference type="SMART" id="SM00448">
    <property type="entry name" value="REC"/>
    <property type="match status" value="1"/>
</dbReference>
<organism evidence="5 6">
    <name type="scientific">Carboxydocella sporoproducens DSM 16521</name>
    <dbReference type="NCBI Taxonomy" id="1121270"/>
    <lineage>
        <taxon>Bacteria</taxon>
        <taxon>Bacillati</taxon>
        <taxon>Bacillota</taxon>
        <taxon>Clostridia</taxon>
        <taxon>Eubacteriales</taxon>
        <taxon>Clostridiales Family XVI. Incertae Sedis</taxon>
        <taxon>Carboxydocella</taxon>
    </lineage>
</organism>
<dbReference type="SUPFAM" id="SSF52172">
    <property type="entry name" value="CheY-like"/>
    <property type="match status" value="1"/>
</dbReference>
<evidence type="ECO:0000256" key="2">
    <source>
        <dbReference type="ARBA" id="ARBA00024867"/>
    </source>
</evidence>
<comment type="function">
    <text evidence="2">May play the central regulatory role in sporulation. It may be an element of the effector pathway responsible for the activation of sporulation genes in response to nutritional stress. Spo0A may act in concert with spo0H (a sigma factor) to control the expression of some genes that are critical to the sporulation process.</text>
</comment>
<proteinExistence type="predicted"/>